<dbReference type="GO" id="GO:0032153">
    <property type="term" value="C:cell division site"/>
    <property type="evidence" value="ECO:0007669"/>
    <property type="project" value="TreeGrafter"/>
</dbReference>
<dbReference type="Pfam" id="PF03969">
    <property type="entry name" value="AFG1_ATPase"/>
    <property type="match status" value="1"/>
</dbReference>
<sequence length="100" mass="11429">FEALCAGPRSQEDYIEIARLYSAVALSGVPRLDATREDEARRFIALIDELYDRRVKLVISAIGAPQTLYRGERLRGEFQRTVSRLVEMQSAEYLALEHMP</sequence>
<proteinExistence type="predicted"/>
<dbReference type="EMBL" id="AUZX01010828">
    <property type="protein sequence ID" value="EQD46050.1"/>
    <property type="molecule type" value="Genomic_DNA"/>
</dbReference>
<gene>
    <name evidence="3" type="ORF">B1A_14748</name>
</gene>
<dbReference type="GO" id="GO:0005737">
    <property type="term" value="C:cytoplasm"/>
    <property type="evidence" value="ECO:0007669"/>
    <property type="project" value="TreeGrafter"/>
</dbReference>
<comment type="caution">
    <text evidence="3">The sequence shown here is derived from an EMBL/GenBank/DDBJ whole genome shotgun (WGS) entry which is preliminary data.</text>
</comment>
<dbReference type="InterPro" id="IPR005654">
    <property type="entry name" value="ATPase_AFG1-like"/>
</dbReference>
<reference evidence="3" key="2">
    <citation type="journal article" date="2014" name="ISME J.">
        <title>Microbial stratification in low pH oxic and suboxic macroscopic growths along an acid mine drainage.</title>
        <authorList>
            <person name="Mendez-Garcia C."/>
            <person name="Mesa V."/>
            <person name="Sprenger R.R."/>
            <person name="Richter M."/>
            <person name="Diez M.S."/>
            <person name="Solano J."/>
            <person name="Bargiela R."/>
            <person name="Golyshina O.V."/>
            <person name="Manteca A."/>
            <person name="Ramos J.L."/>
            <person name="Gallego J.R."/>
            <person name="Llorente I."/>
            <person name="Martins Dos Santos V.A."/>
            <person name="Jensen O.N."/>
            <person name="Pelaez A.I."/>
            <person name="Sanchez J."/>
            <person name="Ferrer M."/>
        </authorList>
    </citation>
    <scope>NUCLEOTIDE SEQUENCE</scope>
</reference>
<dbReference type="GO" id="GO:0051301">
    <property type="term" value="P:cell division"/>
    <property type="evidence" value="ECO:0007669"/>
    <property type="project" value="TreeGrafter"/>
</dbReference>
<dbReference type="AlphaFoldDB" id="T1AVF1"/>
<protein>
    <submittedName>
        <fullName evidence="3">ATPase, AFG1-like protein</fullName>
    </submittedName>
</protein>
<dbReference type="PANTHER" id="PTHR12169">
    <property type="entry name" value="ATPASE N2B"/>
    <property type="match status" value="1"/>
</dbReference>
<dbReference type="GO" id="GO:0005524">
    <property type="term" value="F:ATP binding"/>
    <property type="evidence" value="ECO:0007669"/>
    <property type="project" value="UniProtKB-KW"/>
</dbReference>
<keyword evidence="1" id="KW-0547">Nucleotide-binding</keyword>
<dbReference type="PANTHER" id="PTHR12169:SF6">
    <property type="entry name" value="AFG1-LIKE ATPASE"/>
    <property type="match status" value="1"/>
</dbReference>
<evidence type="ECO:0000313" key="3">
    <source>
        <dbReference type="EMBL" id="EQD46050.1"/>
    </source>
</evidence>
<reference evidence="3" key="1">
    <citation type="submission" date="2013-08" db="EMBL/GenBank/DDBJ databases">
        <authorList>
            <person name="Mendez C."/>
            <person name="Richter M."/>
            <person name="Ferrer M."/>
            <person name="Sanchez J."/>
        </authorList>
    </citation>
    <scope>NUCLEOTIDE SEQUENCE</scope>
</reference>
<organism evidence="3">
    <name type="scientific">mine drainage metagenome</name>
    <dbReference type="NCBI Taxonomy" id="410659"/>
    <lineage>
        <taxon>unclassified sequences</taxon>
        <taxon>metagenomes</taxon>
        <taxon>ecological metagenomes</taxon>
    </lineage>
</organism>
<dbReference type="GO" id="GO:0016887">
    <property type="term" value="F:ATP hydrolysis activity"/>
    <property type="evidence" value="ECO:0007669"/>
    <property type="project" value="InterPro"/>
</dbReference>
<feature type="non-terminal residue" evidence="3">
    <location>
        <position position="1"/>
    </location>
</feature>
<name>T1AVF1_9ZZZZ</name>
<keyword evidence="2" id="KW-0067">ATP-binding</keyword>
<accession>T1AVF1</accession>
<evidence type="ECO:0000256" key="1">
    <source>
        <dbReference type="ARBA" id="ARBA00022741"/>
    </source>
</evidence>
<evidence type="ECO:0000256" key="2">
    <source>
        <dbReference type="ARBA" id="ARBA00022840"/>
    </source>
</evidence>